<dbReference type="AlphaFoldDB" id="A0A365QTP2"/>
<dbReference type="Proteomes" id="UP000252458">
    <property type="component" value="Unassembled WGS sequence"/>
</dbReference>
<proteinExistence type="predicted"/>
<accession>A0A365QTP2</accession>
<evidence type="ECO:0000313" key="2">
    <source>
        <dbReference type="Proteomes" id="UP000252458"/>
    </source>
</evidence>
<sequence length="202" mass="22598">MCGVHIAMFEARPVMEQRANIWRSSDTSTCLAPACDCEALQIRLRHAEEQIRRLTRCVQLKDEKLRELGKVLANSATAHYCVEERLQRELDALRIDMPADVPSEHYGPVDGDSMGGGVIVRLPYLTAILAVLFDAMHMFWADCDDGRLPKSSTVAHAIDERLGLRAQASGEGSRTGQAYASAIRPDWVKDADNRHHRRRSTS</sequence>
<comment type="caution">
    <text evidence="1">The sequence shown here is derived from an EMBL/GenBank/DDBJ whole genome shotgun (WGS) entry which is preliminary data.</text>
</comment>
<gene>
    <name evidence="1" type="ORF">DPV79_18880</name>
</gene>
<keyword evidence="2" id="KW-1185">Reference proteome</keyword>
<organism evidence="1 2">
    <name type="scientific">Burkholderia reimsis</name>
    <dbReference type="NCBI Taxonomy" id="2234132"/>
    <lineage>
        <taxon>Bacteria</taxon>
        <taxon>Pseudomonadati</taxon>
        <taxon>Pseudomonadota</taxon>
        <taxon>Betaproteobacteria</taxon>
        <taxon>Burkholderiales</taxon>
        <taxon>Burkholderiaceae</taxon>
        <taxon>Burkholderia</taxon>
    </lineage>
</organism>
<reference evidence="1 2" key="1">
    <citation type="submission" date="2018-06" db="EMBL/GenBank/DDBJ databases">
        <title>Draft genome sequence of Burkholderia reimsis strain BE51 isolated from a French agricultural soil.</title>
        <authorList>
            <person name="Esmaeel Q."/>
        </authorList>
    </citation>
    <scope>NUCLEOTIDE SEQUENCE [LARGE SCALE GENOMIC DNA]</scope>
    <source>
        <strain evidence="1 2">BE51</strain>
    </source>
</reference>
<dbReference type="EMBL" id="QMFZ01000015">
    <property type="protein sequence ID" value="RBB38147.1"/>
    <property type="molecule type" value="Genomic_DNA"/>
</dbReference>
<protein>
    <submittedName>
        <fullName evidence="1">Uncharacterized protein</fullName>
    </submittedName>
</protein>
<name>A0A365QTP2_9BURK</name>
<evidence type="ECO:0000313" key="1">
    <source>
        <dbReference type="EMBL" id="RBB38147.1"/>
    </source>
</evidence>